<name>A0A8T1WFP4_9STRA</name>
<evidence type="ECO:0000313" key="1">
    <source>
        <dbReference type="EMBL" id="KAG7392617.1"/>
    </source>
</evidence>
<reference evidence="1" key="1">
    <citation type="submission" date="2021-02" db="EMBL/GenBank/DDBJ databases">
        <authorList>
            <person name="Palmer J.M."/>
        </authorList>
    </citation>
    <scope>NUCLEOTIDE SEQUENCE</scope>
    <source>
        <strain evidence="1">SCRP734</strain>
    </source>
</reference>
<dbReference type="EMBL" id="JAGDFM010000009">
    <property type="protein sequence ID" value="KAG7392617.1"/>
    <property type="molecule type" value="Genomic_DNA"/>
</dbReference>
<dbReference type="Proteomes" id="UP000694044">
    <property type="component" value="Unassembled WGS sequence"/>
</dbReference>
<accession>A0A8T1WFP4</accession>
<dbReference type="OrthoDB" id="103919at2759"/>
<keyword evidence="2" id="KW-1185">Reference proteome</keyword>
<organism evidence="1 2">
    <name type="scientific">Phytophthora pseudosyringae</name>
    <dbReference type="NCBI Taxonomy" id="221518"/>
    <lineage>
        <taxon>Eukaryota</taxon>
        <taxon>Sar</taxon>
        <taxon>Stramenopiles</taxon>
        <taxon>Oomycota</taxon>
        <taxon>Peronosporomycetes</taxon>
        <taxon>Peronosporales</taxon>
        <taxon>Peronosporaceae</taxon>
        <taxon>Phytophthora</taxon>
    </lineage>
</organism>
<gene>
    <name evidence="1" type="ORF">PHYPSEUDO_015005</name>
</gene>
<sequence length="343" mass="38223">MALVDSFRSTELDEEGQKRLLDKYNSISGSLTVLSMKPVDMLLSMLVAVADMLCNRGACLMPELYEYTEAGTVTTVYPRVQAVAICLNDAGKEELTVDFEYFHPDEGLQSCRQRSNTSMIIVSVGKRIEGDAFEADPAGTQCSLNVLAYCGQLTQLPETFCWLATLAFLLSPINMNFNWFSVGSSQWKILASTVEETRGAALKTETRPALTILPRYFESANTSLTEHMINNGSQHCEKFIDKQINHIEKNHLYIEHTLQPANTAGLYFIFQNAVVLSQLPPNASVHNGKSSLAFKGNSQEMHIRASIPTKNAFLTLAGWSFRRYIGKTWRGIAAQAQLSEYYS</sequence>
<comment type="caution">
    <text evidence="1">The sequence shown here is derived from an EMBL/GenBank/DDBJ whole genome shotgun (WGS) entry which is preliminary data.</text>
</comment>
<evidence type="ECO:0000313" key="2">
    <source>
        <dbReference type="Proteomes" id="UP000694044"/>
    </source>
</evidence>
<proteinExistence type="predicted"/>
<dbReference type="AlphaFoldDB" id="A0A8T1WFP4"/>
<protein>
    <submittedName>
        <fullName evidence="1">Uncharacterized protein</fullName>
    </submittedName>
</protein>